<dbReference type="Proteomes" id="UP001056610">
    <property type="component" value="Chromosome"/>
</dbReference>
<sequence>MPSSRTHIRHATAAAAAGWALFTLGLPLAVADPSTDALGFVDSTARCAAPDTAVVFGSTATSRVAICKTQSGKYEYRGVRISDGAKLVVPASASAAGGYVAESDGVTYTVTSSSLVVTKGNQVIHQEPMAYFHGPKTPAAPPTGSAPAAPPPTPTKPLPPPLPAEVGGSPH</sequence>
<feature type="compositionally biased region" description="Low complexity" evidence="1">
    <location>
        <begin position="134"/>
        <end position="147"/>
    </location>
</feature>
<feature type="region of interest" description="Disordered" evidence="1">
    <location>
        <begin position="132"/>
        <end position="171"/>
    </location>
</feature>
<evidence type="ECO:0000256" key="2">
    <source>
        <dbReference type="SAM" id="SignalP"/>
    </source>
</evidence>
<keyword evidence="2" id="KW-0732">Signal</keyword>
<evidence type="ECO:0008006" key="5">
    <source>
        <dbReference type="Google" id="ProtNLM"/>
    </source>
</evidence>
<proteinExistence type="predicted"/>
<feature type="signal peptide" evidence="2">
    <location>
        <begin position="1"/>
        <end position="31"/>
    </location>
</feature>
<gene>
    <name evidence="3" type="ORF">M5I08_04210</name>
</gene>
<protein>
    <recommendedName>
        <fullName evidence="5">Serine/threonine protein kinase</fullName>
    </recommendedName>
</protein>
<name>A0ABY4QMD2_9MYCO</name>
<evidence type="ECO:0000313" key="3">
    <source>
        <dbReference type="EMBL" id="UQX11672.1"/>
    </source>
</evidence>
<organism evidence="3 4">
    <name type="scientific">Candidatus Mycobacterium methanotrophicum</name>
    <dbReference type="NCBI Taxonomy" id="2943498"/>
    <lineage>
        <taxon>Bacteria</taxon>
        <taxon>Bacillati</taxon>
        <taxon>Actinomycetota</taxon>
        <taxon>Actinomycetes</taxon>
        <taxon>Mycobacteriales</taxon>
        <taxon>Mycobacteriaceae</taxon>
        <taxon>Mycobacterium</taxon>
    </lineage>
</organism>
<feature type="compositionally biased region" description="Pro residues" evidence="1">
    <location>
        <begin position="148"/>
        <end position="163"/>
    </location>
</feature>
<feature type="chain" id="PRO_5045425388" description="Serine/threonine protein kinase" evidence="2">
    <location>
        <begin position="32"/>
        <end position="171"/>
    </location>
</feature>
<reference evidence="3" key="1">
    <citation type="submission" date="2022-05" db="EMBL/GenBank/DDBJ databases">
        <title>A methanotrophic Mycobacterium dominates a cave microbial ecosystem.</title>
        <authorList>
            <person name="Van Spanning R.J.M."/>
            <person name="Guan Q."/>
            <person name="Melkonian C."/>
            <person name="Gallant J."/>
            <person name="Polerecky L."/>
            <person name="Flot J.-F."/>
            <person name="Brandt B.W."/>
            <person name="Braster M."/>
            <person name="Iturbe Espinoza P."/>
            <person name="Aerts J."/>
            <person name="Meima-Franke M."/>
            <person name="Piersma S.R."/>
            <person name="Bunduc C."/>
            <person name="Ummels R."/>
            <person name="Pain A."/>
            <person name="Fleming E.J."/>
            <person name="van der Wel N."/>
            <person name="Gherman V.D."/>
            <person name="Sarbu S.M."/>
            <person name="Bodelier P.L.E."/>
            <person name="Bitter W."/>
        </authorList>
    </citation>
    <scope>NUCLEOTIDE SEQUENCE</scope>
    <source>
        <strain evidence="3">Sulfur Cave</strain>
    </source>
</reference>
<dbReference type="EMBL" id="CP097320">
    <property type="protein sequence ID" value="UQX11672.1"/>
    <property type="molecule type" value="Genomic_DNA"/>
</dbReference>
<accession>A0ABY4QMD2</accession>
<keyword evidence="4" id="KW-1185">Reference proteome</keyword>
<dbReference type="RefSeq" id="WP_219070386.1">
    <property type="nucleotide sequence ID" value="NZ_CAJUXY010000088.1"/>
</dbReference>
<evidence type="ECO:0000256" key="1">
    <source>
        <dbReference type="SAM" id="MobiDB-lite"/>
    </source>
</evidence>
<evidence type="ECO:0000313" key="4">
    <source>
        <dbReference type="Proteomes" id="UP001056610"/>
    </source>
</evidence>